<evidence type="ECO:0000313" key="14">
    <source>
        <dbReference type="Proteomes" id="UP001142444"/>
    </source>
</evidence>
<comment type="subcellular location">
    <subcellularLocation>
        <location evidence="1 8">Cell outer membrane</location>
        <topology evidence="1 8">Multi-pass membrane protein</topology>
    </subcellularLocation>
</comment>
<feature type="signal peptide" evidence="10">
    <location>
        <begin position="1"/>
        <end position="24"/>
    </location>
</feature>
<dbReference type="PROSITE" id="PS52016">
    <property type="entry name" value="TONB_DEPENDENT_REC_3"/>
    <property type="match status" value="1"/>
</dbReference>
<dbReference type="InterPro" id="IPR012910">
    <property type="entry name" value="Plug_dom"/>
</dbReference>
<evidence type="ECO:0000313" key="13">
    <source>
        <dbReference type="EMBL" id="MDE8035689.1"/>
    </source>
</evidence>
<keyword evidence="4 8" id="KW-0812">Transmembrane</keyword>
<dbReference type="Gene3D" id="2.170.130.10">
    <property type="entry name" value="TonB-dependent receptor, plug domain"/>
    <property type="match status" value="1"/>
</dbReference>
<keyword evidence="7 8" id="KW-0998">Cell outer membrane</keyword>
<evidence type="ECO:0000256" key="6">
    <source>
        <dbReference type="ARBA" id="ARBA00023136"/>
    </source>
</evidence>
<dbReference type="SUPFAM" id="SSF56935">
    <property type="entry name" value="Porins"/>
    <property type="match status" value="1"/>
</dbReference>
<comment type="similarity">
    <text evidence="8 9">Belongs to the TonB-dependent receptor family.</text>
</comment>
<dbReference type="GO" id="GO:0015344">
    <property type="term" value="F:siderophore uptake transmembrane transporter activity"/>
    <property type="evidence" value="ECO:0007669"/>
    <property type="project" value="TreeGrafter"/>
</dbReference>
<keyword evidence="5 9" id="KW-0798">TonB box</keyword>
<comment type="caution">
    <text evidence="13">The sequence shown here is derived from an EMBL/GenBank/DDBJ whole genome shotgun (WGS) entry which is preliminary data.</text>
</comment>
<dbReference type="EMBL" id="JAPHVQ010000014">
    <property type="protein sequence ID" value="MDE8035689.1"/>
    <property type="molecule type" value="Genomic_DNA"/>
</dbReference>
<keyword evidence="13" id="KW-0675">Receptor</keyword>
<evidence type="ECO:0000259" key="12">
    <source>
        <dbReference type="Pfam" id="PF07715"/>
    </source>
</evidence>
<evidence type="ECO:0000256" key="7">
    <source>
        <dbReference type="ARBA" id="ARBA00023237"/>
    </source>
</evidence>
<keyword evidence="10" id="KW-0732">Signal</keyword>
<evidence type="ECO:0000256" key="2">
    <source>
        <dbReference type="ARBA" id="ARBA00022448"/>
    </source>
</evidence>
<dbReference type="Pfam" id="PF00593">
    <property type="entry name" value="TonB_dep_Rec_b-barrel"/>
    <property type="match status" value="1"/>
</dbReference>
<dbReference type="InterPro" id="IPR036942">
    <property type="entry name" value="Beta-barrel_TonB_sf"/>
</dbReference>
<keyword evidence="3 8" id="KW-1134">Transmembrane beta strand</keyword>
<evidence type="ECO:0000256" key="5">
    <source>
        <dbReference type="ARBA" id="ARBA00023077"/>
    </source>
</evidence>
<feature type="chain" id="PRO_5040772407" evidence="10">
    <location>
        <begin position="25"/>
        <end position="746"/>
    </location>
</feature>
<dbReference type="InterPro" id="IPR039426">
    <property type="entry name" value="TonB-dep_rcpt-like"/>
</dbReference>
<dbReference type="InterPro" id="IPR000531">
    <property type="entry name" value="Beta-barrel_TonB"/>
</dbReference>
<proteinExistence type="inferred from homology"/>
<evidence type="ECO:0000256" key="1">
    <source>
        <dbReference type="ARBA" id="ARBA00004571"/>
    </source>
</evidence>
<evidence type="ECO:0000256" key="4">
    <source>
        <dbReference type="ARBA" id="ARBA00022692"/>
    </source>
</evidence>
<dbReference type="GO" id="GO:0044718">
    <property type="term" value="P:siderophore transmembrane transport"/>
    <property type="evidence" value="ECO:0007669"/>
    <property type="project" value="TreeGrafter"/>
</dbReference>
<dbReference type="Gene3D" id="2.40.170.20">
    <property type="entry name" value="TonB-dependent receptor, beta-barrel domain"/>
    <property type="match status" value="1"/>
</dbReference>
<dbReference type="GO" id="GO:0009279">
    <property type="term" value="C:cell outer membrane"/>
    <property type="evidence" value="ECO:0007669"/>
    <property type="project" value="UniProtKB-SubCell"/>
</dbReference>
<evidence type="ECO:0000256" key="9">
    <source>
        <dbReference type="RuleBase" id="RU003357"/>
    </source>
</evidence>
<organism evidence="13 14">
    <name type="scientific">Actinobacillus equuli subsp. equuli</name>
    <dbReference type="NCBI Taxonomy" id="202947"/>
    <lineage>
        <taxon>Bacteria</taxon>
        <taxon>Pseudomonadati</taxon>
        <taxon>Pseudomonadota</taxon>
        <taxon>Gammaproteobacteria</taxon>
        <taxon>Pasteurellales</taxon>
        <taxon>Pasteurellaceae</taxon>
        <taxon>Actinobacillus</taxon>
    </lineage>
</organism>
<feature type="domain" description="TonB-dependent receptor-like beta-barrel" evidence="11">
    <location>
        <begin position="268"/>
        <end position="700"/>
    </location>
</feature>
<keyword evidence="6 8" id="KW-0472">Membrane</keyword>
<dbReference type="RefSeq" id="WP_275218486.1">
    <property type="nucleotide sequence ID" value="NZ_JAPHVQ010000014.1"/>
</dbReference>
<evidence type="ECO:0000256" key="3">
    <source>
        <dbReference type="ARBA" id="ARBA00022452"/>
    </source>
</evidence>
<reference evidence="13" key="2">
    <citation type="journal article" date="2023" name="Pathogens">
        <title>Pathological Features and Genomic Characterization of an Actinobacillus equuli subsp. equuli Bearing Unique Virulence-Associated Genes from an Adult Horse with Pleuropneumonia.</title>
        <authorList>
            <person name="Kamali M."/>
            <person name="Carossino M."/>
            <person name="Del Piero F."/>
            <person name="Peak L."/>
            <person name="Mitchell M.S."/>
            <person name="Willette J."/>
            <person name="Baker R."/>
            <person name="Li F."/>
            <person name="Kenez A."/>
            <person name="Balasuriya U.B.R."/>
            <person name="Go Y.Y."/>
        </authorList>
    </citation>
    <scope>NUCLEOTIDE SEQUENCE</scope>
    <source>
        <strain evidence="13">4524</strain>
    </source>
</reference>
<sequence length="746" mass="81747">MKLNRLNQLLLGSLAGISSLPSMATAQNLALDPVYVLEKSQTNANFESYGKAGAASSRGVGENAMQNLDSVVRSIAGAYTQIDPGQGAVSVNIRNMTGLGRVNMMVDGVPQTQLGTSANGGGKFHEGNGPMSQFGALIDQNFLTRVDVAKGHSDGAAGVNALMGSANFKTLDAEDILLENRKVGALTKLNIGSNGLGRNGMIAVAAKDNVLQTGSLSGLFALSKHKLSQSYSRGDGSRSEEASYLSGLEQQPRSYLAKIAFKPQQNSELKVSRRVYHNNIAGREIDSYTNALEAKYDAHPWLNLHLLASDAKTTQVYNQGATLWTLDDAATLNRARTFDIHNNAKFDFGHSKLDLALGFNLFNNKYVRDLPINENGNNSGAVANAAFAPQGKQRIKSFYWNSVLEAGIFTLKAGASHSHYRLSGDKPACDIDDAIYCVPSWHLHVKRKYSSADPSVNLSAKVTAWLEPFIEYAETTRAPNVQEIFNTSRNGLSVNPFLRPESAKTAQVGFNITQDKLLSENDMLGLKVVYFNSHIKDYIFKESFYGCGNHLCNDLNLSDDDLQAQLYVNAPNKVKSKGWEVELNYDAEQFFTNFSYTRSATTQPTSVGAIILGGFGTESYTVQPKDHATLELGTRLLEKKLTLATTFKYTGKANRVHIEGVDSDGKMLIERLPKIPVIIDFYANYKINRHVTLKAGVQNLMNKNYLDALNSYNSSTQENYDYDTGLYKFSNTARGRTYTAGAEIRF</sequence>
<dbReference type="PANTHER" id="PTHR30069:SF50">
    <property type="entry name" value="TONB-DEPENDENT RECEPTOR HI_1217-RELATED"/>
    <property type="match status" value="1"/>
</dbReference>
<dbReference type="Proteomes" id="UP001142444">
    <property type="component" value="Unassembled WGS sequence"/>
</dbReference>
<dbReference type="Pfam" id="PF07715">
    <property type="entry name" value="Plug"/>
    <property type="match status" value="1"/>
</dbReference>
<dbReference type="InterPro" id="IPR037066">
    <property type="entry name" value="Plug_dom_sf"/>
</dbReference>
<protein>
    <submittedName>
        <fullName evidence="13">TonB-dependent receptor</fullName>
    </submittedName>
</protein>
<feature type="domain" description="TonB-dependent receptor plug" evidence="12">
    <location>
        <begin position="62"/>
        <end position="164"/>
    </location>
</feature>
<accession>A0A9X4G8R0</accession>
<dbReference type="PANTHER" id="PTHR30069">
    <property type="entry name" value="TONB-DEPENDENT OUTER MEMBRANE RECEPTOR"/>
    <property type="match status" value="1"/>
</dbReference>
<dbReference type="AlphaFoldDB" id="A0A9X4G8R0"/>
<keyword evidence="2 8" id="KW-0813">Transport</keyword>
<gene>
    <name evidence="13" type="ORF">OQ257_11035</name>
</gene>
<name>A0A9X4G8R0_ACTEU</name>
<evidence type="ECO:0000256" key="8">
    <source>
        <dbReference type="PROSITE-ProRule" id="PRU01360"/>
    </source>
</evidence>
<evidence type="ECO:0000259" key="11">
    <source>
        <dbReference type="Pfam" id="PF00593"/>
    </source>
</evidence>
<reference evidence="13" key="1">
    <citation type="submission" date="2022-11" db="EMBL/GenBank/DDBJ databases">
        <authorList>
            <person name="Kamali M."/>
            <person name="Peak L."/>
            <person name="Go Y.Y."/>
            <person name="Balasuriya U.B.R."/>
            <person name="Carossino M."/>
        </authorList>
    </citation>
    <scope>NUCLEOTIDE SEQUENCE</scope>
    <source>
        <strain evidence="13">4524</strain>
    </source>
</reference>
<keyword evidence="14" id="KW-1185">Reference proteome</keyword>
<evidence type="ECO:0000256" key="10">
    <source>
        <dbReference type="SAM" id="SignalP"/>
    </source>
</evidence>